<dbReference type="AlphaFoldDB" id="A0AAD7EP91"/>
<evidence type="ECO:0000313" key="3">
    <source>
        <dbReference type="EMBL" id="KAJ7342398.1"/>
    </source>
</evidence>
<proteinExistence type="predicted"/>
<keyword evidence="2" id="KW-0732">Signal</keyword>
<organism evidence="3 4">
    <name type="scientific">Mycena albidolilacea</name>
    <dbReference type="NCBI Taxonomy" id="1033008"/>
    <lineage>
        <taxon>Eukaryota</taxon>
        <taxon>Fungi</taxon>
        <taxon>Dikarya</taxon>
        <taxon>Basidiomycota</taxon>
        <taxon>Agaricomycotina</taxon>
        <taxon>Agaricomycetes</taxon>
        <taxon>Agaricomycetidae</taxon>
        <taxon>Agaricales</taxon>
        <taxon>Marasmiineae</taxon>
        <taxon>Mycenaceae</taxon>
        <taxon>Mycena</taxon>
    </lineage>
</organism>
<dbReference type="EMBL" id="JARIHO010000025">
    <property type="protein sequence ID" value="KAJ7342398.1"/>
    <property type="molecule type" value="Genomic_DNA"/>
</dbReference>
<keyword evidence="4" id="KW-1185">Reference proteome</keyword>
<feature type="chain" id="PRO_5042228164" evidence="2">
    <location>
        <begin position="22"/>
        <end position="257"/>
    </location>
</feature>
<sequence>MFLSIRRAGLAVLYITNSVLARNALAGRAADCTTQCQPMQAAIASSETAGVAVLCTPDVANAYKTCLGCEVAISLISQFAAQGIADSLVANCKTAGHPIDSIAVTSINPTAPAPVTTPSTPAPPASVTSDVDAASTPTSTSTPTPIPTPTPTPTPIVPGSVSVPASQPAVSTSSSDSVPAPSLPPATISSSSPSIVPTAASKPVSGGAPAGTALVDPAPSAVGGSSATNGAGAGRYPGHLELAHVAFVFCVLSVHFV</sequence>
<gene>
    <name evidence="3" type="ORF">DFH08DRAFT_239055</name>
</gene>
<dbReference type="Proteomes" id="UP001218218">
    <property type="component" value="Unassembled WGS sequence"/>
</dbReference>
<feature type="compositionally biased region" description="Low complexity" evidence="1">
    <location>
        <begin position="113"/>
        <end position="143"/>
    </location>
</feature>
<feature type="signal peptide" evidence="2">
    <location>
        <begin position="1"/>
        <end position="21"/>
    </location>
</feature>
<accession>A0AAD7EP91</accession>
<protein>
    <submittedName>
        <fullName evidence="3">Uncharacterized protein</fullName>
    </submittedName>
</protein>
<name>A0AAD7EP91_9AGAR</name>
<feature type="region of interest" description="Disordered" evidence="1">
    <location>
        <begin position="113"/>
        <end position="226"/>
    </location>
</feature>
<evidence type="ECO:0000256" key="1">
    <source>
        <dbReference type="SAM" id="MobiDB-lite"/>
    </source>
</evidence>
<evidence type="ECO:0000256" key="2">
    <source>
        <dbReference type="SAM" id="SignalP"/>
    </source>
</evidence>
<feature type="compositionally biased region" description="Pro residues" evidence="1">
    <location>
        <begin position="144"/>
        <end position="156"/>
    </location>
</feature>
<comment type="caution">
    <text evidence="3">The sequence shown here is derived from an EMBL/GenBank/DDBJ whole genome shotgun (WGS) entry which is preliminary data.</text>
</comment>
<reference evidence="3" key="1">
    <citation type="submission" date="2023-03" db="EMBL/GenBank/DDBJ databases">
        <title>Massive genome expansion in bonnet fungi (Mycena s.s.) driven by repeated elements and novel gene families across ecological guilds.</title>
        <authorList>
            <consortium name="Lawrence Berkeley National Laboratory"/>
            <person name="Harder C.B."/>
            <person name="Miyauchi S."/>
            <person name="Viragh M."/>
            <person name="Kuo A."/>
            <person name="Thoen E."/>
            <person name="Andreopoulos B."/>
            <person name="Lu D."/>
            <person name="Skrede I."/>
            <person name="Drula E."/>
            <person name="Henrissat B."/>
            <person name="Morin E."/>
            <person name="Kohler A."/>
            <person name="Barry K."/>
            <person name="LaButti K."/>
            <person name="Morin E."/>
            <person name="Salamov A."/>
            <person name="Lipzen A."/>
            <person name="Mereny Z."/>
            <person name="Hegedus B."/>
            <person name="Baldrian P."/>
            <person name="Stursova M."/>
            <person name="Weitz H."/>
            <person name="Taylor A."/>
            <person name="Grigoriev I.V."/>
            <person name="Nagy L.G."/>
            <person name="Martin F."/>
            <person name="Kauserud H."/>
        </authorList>
    </citation>
    <scope>NUCLEOTIDE SEQUENCE</scope>
    <source>
        <strain evidence="3">CBHHK002</strain>
    </source>
</reference>
<evidence type="ECO:0000313" key="4">
    <source>
        <dbReference type="Proteomes" id="UP001218218"/>
    </source>
</evidence>
<feature type="compositionally biased region" description="Low complexity" evidence="1">
    <location>
        <begin position="157"/>
        <end position="201"/>
    </location>
</feature>